<keyword evidence="2 4" id="KW-0808">Transferase</keyword>
<dbReference type="InterPro" id="IPR042203">
    <property type="entry name" value="Leu/Phe-tRNA_Trfase_C"/>
</dbReference>
<proteinExistence type="inferred from homology"/>
<protein>
    <recommendedName>
        <fullName evidence="4">Leucyl/phenylalanyl-tRNA--protein transferase</fullName>
        <ecNumber evidence="4">2.3.2.6</ecNumber>
    </recommendedName>
    <alternativeName>
        <fullName evidence="4">L/F-transferase</fullName>
    </alternativeName>
    <alternativeName>
        <fullName evidence="4">Leucyltransferase</fullName>
    </alternativeName>
    <alternativeName>
        <fullName evidence="4">Phenyalanyltransferase</fullName>
    </alternativeName>
</protein>
<dbReference type="GO" id="GO:0008914">
    <property type="term" value="F:leucyl-tRNA--protein transferase activity"/>
    <property type="evidence" value="ECO:0007669"/>
    <property type="project" value="UniProtKB-UniRule"/>
</dbReference>
<dbReference type="InterPro" id="IPR004616">
    <property type="entry name" value="Leu/Phe-tRNA_Trfase"/>
</dbReference>
<keyword evidence="1 4" id="KW-0963">Cytoplasm</keyword>
<keyword evidence="3 4" id="KW-0012">Acyltransferase</keyword>
<evidence type="ECO:0000313" key="6">
    <source>
        <dbReference type="Proteomes" id="UP001176960"/>
    </source>
</evidence>
<dbReference type="InterPro" id="IPR042221">
    <property type="entry name" value="Leu/Phe-tRNA_Trfase_N"/>
</dbReference>
<dbReference type="GO" id="GO:0005737">
    <property type="term" value="C:cytoplasm"/>
    <property type="evidence" value="ECO:0007669"/>
    <property type="project" value="UniProtKB-SubCell"/>
</dbReference>
<sequence length="219" mass="24015">MELTPDLLIRAYRAGIFPMAPDRDSAEIDWYRPEMRGVIPLEAFHLPRRLERVVLAGRLRVSSDEAFEDVMDGCAEAGPGRETTWISGSIRGAYKALQTQGHAHSVEVWDGDSLVGGLYGVSLGGAFFGESMFSRQANTSKIALVHLVAGLRQAGFMLLDTQWATAHLAQFGAVEIDALSYDRLLRRAVALNVGWRGDVALQALAQEIRSMRETPVEGS</sequence>
<accession>A0AA35URD0</accession>
<evidence type="ECO:0000256" key="4">
    <source>
        <dbReference type="HAMAP-Rule" id="MF_00688"/>
    </source>
</evidence>
<evidence type="ECO:0000256" key="1">
    <source>
        <dbReference type="ARBA" id="ARBA00022490"/>
    </source>
</evidence>
<comment type="function">
    <text evidence="4">Functions in the N-end rule pathway of protein degradation where it conjugates Leu, Phe and, less efficiently, Met from aminoacyl-tRNAs to the N-termini of proteins containing an N-terminal arginine or lysine.</text>
</comment>
<dbReference type="Gene3D" id="3.30.70.3550">
    <property type="entry name" value="Leucyl/phenylalanyl-tRNA-protein transferase, N-terminal domain"/>
    <property type="match status" value="1"/>
</dbReference>
<keyword evidence="6" id="KW-1185">Reference proteome</keyword>
<evidence type="ECO:0000256" key="2">
    <source>
        <dbReference type="ARBA" id="ARBA00022679"/>
    </source>
</evidence>
<dbReference type="Pfam" id="PF03588">
    <property type="entry name" value="Leu_Phe_trans"/>
    <property type="match status" value="1"/>
</dbReference>
<dbReference type="InterPro" id="IPR016181">
    <property type="entry name" value="Acyl_CoA_acyltransferase"/>
</dbReference>
<dbReference type="GO" id="GO:0030163">
    <property type="term" value="P:protein catabolic process"/>
    <property type="evidence" value="ECO:0007669"/>
    <property type="project" value="UniProtKB-UniRule"/>
</dbReference>
<evidence type="ECO:0000313" key="5">
    <source>
        <dbReference type="EMBL" id="CAI9120740.1"/>
    </source>
</evidence>
<dbReference type="RefSeq" id="WP_289840995.1">
    <property type="nucleotide sequence ID" value="NZ_CATKSH010000008.1"/>
</dbReference>
<comment type="catalytic activity">
    <reaction evidence="4">
        <text>N-terminal L-arginyl-[protein] + L-leucyl-tRNA(Leu) = N-terminal L-leucyl-L-arginyl-[protein] + tRNA(Leu) + H(+)</text>
        <dbReference type="Rhea" id="RHEA:50416"/>
        <dbReference type="Rhea" id="RHEA-COMP:9613"/>
        <dbReference type="Rhea" id="RHEA-COMP:9622"/>
        <dbReference type="Rhea" id="RHEA-COMP:12672"/>
        <dbReference type="Rhea" id="RHEA-COMP:12673"/>
        <dbReference type="ChEBI" id="CHEBI:15378"/>
        <dbReference type="ChEBI" id="CHEBI:64719"/>
        <dbReference type="ChEBI" id="CHEBI:78442"/>
        <dbReference type="ChEBI" id="CHEBI:78494"/>
        <dbReference type="ChEBI" id="CHEBI:133044"/>
        <dbReference type="EC" id="2.3.2.6"/>
    </reaction>
</comment>
<comment type="caution">
    <text evidence="5">The sequence shown here is derived from an EMBL/GenBank/DDBJ whole genome shotgun (WGS) entry which is preliminary data.</text>
</comment>
<dbReference type="SUPFAM" id="SSF55729">
    <property type="entry name" value="Acyl-CoA N-acyltransferases (Nat)"/>
    <property type="match status" value="1"/>
</dbReference>
<dbReference type="Proteomes" id="UP001176960">
    <property type="component" value="Unassembled WGS sequence"/>
</dbReference>
<organism evidence="5 6">
    <name type="scientific">Brytella acorum</name>
    <dbReference type="NCBI Taxonomy" id="2959299"/>
    <lineage>
        <taxon>Bacteria</taxon>
        <taxon>Pseudomonadati</taxon>
        <taxon>Pseudomonadota</taxon>
        <taxon>Alphaproteobacteria</taxon>
        <taxon>Acetobacterales</taxon>
        <taxon>Acetobacteraceae</taxon>
        <taxon>Brytella</taxon>
    </lineage>
</organism>
<dbReference type="PANTHER" id="PTHR30098">
    <property type="entry name" value="LEUCYL/PHENYLALANYL-TRNA--PROTEIN TRANSFERASE"/>
    <property type="match status" value="1"/>
</dbReference>
<comment type="subcellular location">
    <subcellularLocation>
        <location evidence="4">Cytoplasm</location>
    </subcellularLocation>
</comment>
<comment type="similarity">
    <text evidence="4">Belongs to the L/F-transferase family.</text>
</comment>
<dbReference type="Gene3D" id="3.40.630.70">
    <property type="entry name" value="Leucyl/phenylalanyl-tRNA-protein transferase, C-terminal domain"/>
    <property type="match status" value="1"/>
</dbReference>
<gene>
    <name evidence="4 5" type="primary">aat</name>
    <name evidence="5" type="ORF">LMG32879_001578</name>
</gene>
<dbReference type="AlphaFoldDB" id="A0AA35URD0"/>
<dbReference type="NCBIfam" id="TIGR00667">
    <property type="entry name" value="aat"/>
    <property type="match status" value="1"/>
</dbReference>
<dbReference type="EC" id="2.3.2.6" evidence="4"/>
<dbReference type="HAMAP" id="MF_00688">
    <property type="entry name" value="Leu_Phe_trans"/>
    <property type="match status" value="1"/>
</dbReference>
<reference evidence="5" key="1">
    <citation type="submission" date="2023-03" db="EMBL/GenBank/DDBJ databases">
        <authorList>
            <person name="Cleenwerck I."/>
        </authorList>
    </citation>
    <scope>NUCLEOTIDE SEQUENCE</scope>
    <source>
        <strain evidence="5">LMG 32879</strain>
    </source>
</reference>
<comment type="catalytic activity">
    <reaction evidence="4">
        <text>N-terminal L-lysyl-[protein] + L-leucyl-tRNA(Leu) = N-terminal L-leucyl-L-lysyl-[protein] + tRNA(Leu) + H(+)</text>
        <dbReference type="Rhea" id="RHEA:12340"/>
        <dbReference type="Rhea" id="RHEA-COMP:9613"/>
        <dbReference type="Rhea" id="RHEA-COMP:9622"/>
        <dbReference type="Rhea" id="RHEA-COMP:12670"/>
        <dbReference type="Rhea" id="RHEA-COMP:12671"/>
        <dbReference type="ChEBI" id="CHEBI:15378"/>
        <dbReference type="ChEBI" id="CHEBI:65249"/>
        <dbReference type="ChEBI" id="CHEBI:78442"/>
        <dbReference type="ChEBI" id="CHEBI:78494"/>
        <dbReference type="ChEBI" id="CHEBI:133043"/>
        <dbReference type="EC" id="2.3.2.6"/>
    </reaction>
</comment>
<comment type="catalytic activity">
    <reaction evidence="4">
        <text>L-phenylalanyl-tRNA(Phe) + an N-terminal L-alpha-aminoacyl-[protein] = an N-terminal L-phenylalanyl-L-alpha-aminoacyl-[protein] + tRNA(Phe)</text>
        <dbReference type="Rhea" id="RHEA:43632"/>
        <dbReference type="Rhea" id="RHEA-COMP:9668"/>
        <dbReference type="Rhea" id="RHEA-COMP:9699"/>
        <dbReference type="Rhea" id="RHEA-COMP:10636"/>
        <dbReference type="Rhea" id="RHEA-COMP:10637"/>
        <dbReference type="ChEBI" id="CHEBI:78442"/>
        <dbReference type="ChEBI" id="CHEBI:78531"/>
        <dbReference type="ChEBI" id="CHEBI:78597"/>
        <dbReference type="ChEBI" id="CHEBI:83561"/>
        <dbReference type="EC" id="2.3.2.6"/>
    </reaction>
</comment>
<name>A0AA35URD0_9PROT</name>
<dbReference type="PANTHER" id="PTHR30098:SF2">
    <property type="entry name" value="LEUCYL_PHENYLALANYL-TRNA--PROTEIN TRANSFERASE"/>
    <property type="match status" value="1"/>
</dbReference>
<evidence type="ECO:0000256" key="3">
    <source>
        <dbReference type="ARBA" id="ARBA00023315"/>
    </source>
</evidence>
<dbReference type="EMBL" id="CATKSH010000008">
    <property type="protein sequence ID" value="CAI9120740.1"/>
    <property type="molecule type" value="Genomic_DNA"/>
</dbReference>